<evidence type="ECO:0000256" key="3">
    <source>
        <dbReference type="ARBA" id="ARBA00022559"/>
    </source>
</evidence>
<comment type="similarity">
    <text evidence="1">Belongs to the peroxiredoxin family. AhpC/Prx1 subfamily.</text>
</comment>
<dbReference type="CDD" id="cd03015">
    <property type="entry name" value="PRX_Typ2cys"/>
    <property type="match status" value="1"/>
</dbReference>
<accession>A0A226CXG7</accession>
<evidence type="ECO:0000256" key="1">
    <source>
        <dbReference type="ARBA" id="ARBA00009796"/>
    </source>
</evidence>
<dbReference type="PROSITE" id="PS51352">
    <property type="entry name" value="THIOREDOXIN_2"/>
    <property type="match status" value="1"/>
</dbReference>
<sequence>MGVVLKFSLVLICPLLLQIAITSGDQCYSYAGGHVYPQENTAKGHNLQWTKALISKPAPAFEATAVINGSFKSLKLSDYLGKYVVFFFYPLDFTFVCPTEILAFNDRIDEFKKMNTEVIAISVDSHYTHLAWMNTARKEGGLGSLKIPLVSDLTHSISKDYGVYLEEMGHTLRGLFIIDDKGVLRQITMNDLPVGRSVDETLRLVQAFQYTDVHGEVCPAGWKPGQDTIIPDPEAKKKYFEKSASKSTEL</sequence>
<dbReference type="InterPro" id="IPR019479">
    <property type="entry name" value="Peroxiredoxin_C"/>
</dbReference>
<organism evidence="11 12">
    <name type="scientific">Folsomia candida</name>
    <name type="common">Springtail</name>
    <dbReference type="NCBI Taxonomy" id="158441"/>
    <lineage>
        <taxon>Eukaryota</taxon>
        <taxon>Metazoa</taxon>
        <taxon>Ecdysozoa</taxon>
        <taxon>Arthropoda</taxon>
        <taxon>Hexapoda</taxon>
        <taxon>Collembola</taxon>
        <taxon>Entomobryomorpha</taxon>
        <taxon>Isotomoidea</taxon>
        <taxon>Isotomidae</taxon>
        <taxon>Proisotominae</taxon>
        <taxon>Folsomia</taxon>
    </lineage>
</organism>
<dbReference type="InterPro" id="IPR050217">
    <property type="entry name" value="Peroxiredoxin"/>
</dbReference>
<protein>
    <recommendedName>
        <fullName evidence="2">thioredoxin-dependent peroxiredoxin</fullName>
        <ecNumber evidence="2">1.11.1.24</ecNumber>
    </recommendedName>
</protein>
<dbReference type="InterPro" id="IPR036249">
    <property type="entry name" value="Thioredoxin-like_sf"/>
</dbReference>
<dbReference type="GO" id="GO:0045454">
    <property type="term" value="P:cell redox homeostasis"/>
    <property type="evidence" value="ECO:0007669"/>
    <property type="project" value="TreeGrafter"/>
</dbReference>
<dbReference type="GO" id="GO:0008379">
    <property type="term" value="F:thioredoxin peroxidase activity"/>
    <property type="evidence" value="ECO:0007669"/>
    <property type="project" value="TreeGrafter"/>
</dbReference>
<dbReference type="OMA" id="NNFGVMR"/>
<evidence type="ECO:0000256" key="6">
    <source>
        <dbReference type="ARBA" id="ARBA00023157"/>
    </source>
</evidence>
<dbReference type="GO" id="GO:0006979">
    <property type="term" value="P:response to oxidative stress"/>
    <property type="evidence" value="ECO:0007669"/>
    <property type="project" value="TreeGrafter"/>
</dbReference>
<evidence type="ECO:0000256" key="5">
    <source>
        <dbReference type="ARBA" id="ARBA00023002"/>
    </source>
</evidence>
<feature type="chain" id="PRO_5012240211" description="thioredoxin-dependent peroxiredoxin" evidence="9">
    <location>
        <begin position="25"/>
        <end position="250"/>
    </location>
</feature>
<keyword evidence="6" id="KW-1015">Disulfide bond</keyword>
<dbReference type="Proteomes" id="UP000198287">
    <property type="component" value="Unassembled WGS sequence"/>
</dbReference>
<name>A0A226CXG7_FOLCA</name>
<dbReference type="SUPFAM" id="SSF52833">
    <property type="entry name" value="Thioredoxin-like"/>
    <property type="match status" value="1"/>
</dbReference>
<evidence type="ECO:0000256" key="8">
    <source>
        <dbReference type="ARBA" id="ARBA00049091"/>
    </source>
</evidence>
<evidence type="ECO:0000256" key="9">
    <source>
        <dbReference type="SAM" id="SignalP"/>
    </source>
</evidence>
<dbReference type="EC" id="1.11.1.24" evidence="2"/>
<dbReference type="GO" id="GO:0042744">
    <property type="term" value="P:hydrogen peroxide catabolic process"/>
    <property type="evidence" value="ECO:0007669"/>
    <property type="project" value="TreeGrafter"/>
</dbReference>
<dbReference type="GO" id="GO:0033554">
    <property type="term" value="P:cellular response to stress"/>
    <property type="evidence" value="ECO:0007669"/>
    <property type="project" value="TreeGrafter"/>
</dbReference>
<comment type="catalytic activity">
    <reaction evidence="8">
        <text>a hydroperoxide + [thioredoxin]-dithiol = an alcohol + [thioredoxin]-disulfide + H2O</text>
        <dbReference type="Rhea" id="RHEA:62620"/>
        <dbReference type="Rhea" id="RHEA-COMP:10698"/>
        <dbReference type="Rhea" id="RHEA-COMP:10700"/>
        <dbReference type="ChEBI" id="CHEBI:15377"/>
        <dbReference type="ChEBI" id="CHEBI:29950"/>
        <dbReference type="ChEBI" id="CHEBI:30879"/>
        <dbReference type="ChEBI" id="CHEBI:35924"/>
        <dbReference type="ChEBI" id="CHEBI:50058"/>
        <dbReference type="EC" id="1.11.1.24"/>
    </reaction>
</comment>
<keyword evidence="4" id="KW-0049">Antioxidant</keyword>
<dbReference type="PANTHER" id="PTHR10681:SF171">
    <property type="entry name" value="PEROXIREDOXIN 4"/>
    <property type="match status" value="1"/>
</dbReference>
<evidence type="ECO:0000259" key="10">
    <source>
        <dbReference type="PROSITE" id="PS51352"/>
    </source>
</evidence>
<proteinExistence type="inferred from homology"/>
<dbReference type="OrthoDB" id="185659at2759"/>
<feature type="domain" description="Thioredoxin" evidence="10">
    <location>
        <begin position="52"/>
        <end position="210"/>
    </location>
</feature>
<keyword evidence="9" id="KW-0732">Signal</keyword>
<dbReference type="GO" id="GO:0005783">
    <property type="term" value="C:endoplasmic reticulum"/>
    <property type="evidence" value="ECO:0007669"/>
    <property type="project" value="TreeGrafter"/>
</dbReference>
<gene>
    <name evidence="11" type="ORF">Fcan01_27171</name>
</gene>
<dbReference type="PANTHER" id="PTHR10681">
    <property type="entry name" value="THIOREDOXIN PEROXIDASE"/>
    <property type="match status" value="1"/>
</dbReference>
<dbReference type="Pfam" id="PF10417">
    <property type="entry name" value="1-cysPrx_C"/>
    <property type="match status" value="1"/>
</dbReference>
<evidence type="ECO:0000313" key="12">
    <source>
        <dbReference type="Proteomes" id="UP000198287"/>
    </source>
</evidence>
<keyword evidence="7" id="KW-0676">Redox-active center</keyword>
<dbReference type="Pfam" id="PF00578">
    <property type="entry name" value="AhpC-TSA"/>
    <property type="match status" value="1"/>
</dbReference>
<dbReference type="FunFam" id="3.40.30.10:FF:000003">
    <property type="entry name" value="Peroxiredoxin 1"/>
    <property type="match status" value="1"/>
</dbReference>
<dbReference type="GO" id="GO:0008340">
    <property type="term" value="P:determination of adult lifespan"/>
    <property type="evidence" value="ECO:0007669"/>
    <property type="project" value="UniProtKB-ARBA"/>
</dbReference>
<dbReference type="InterPro" id="IPR013766">
    <property type="entry name" value="Thioredoxin_domain"/>
</dbReference>
<dbReference type="AlphaFoldDB" id="A0A226CXG7"/>
<dbReference type="GO" id="GO:0005829">
    <property type="term" value="C:cytosol"/>
    <property type="evidence" value="ECO:0007669"/>
    <property type="project" value="TreeGrafter"/>
</dbReference>
<reference evidence="11 12" key="1">
    <citation type="submission" date="2015-12" db="EMBL/GenBank/DDBJ databases">
        <title>The genome of Folsomia candida.</title>
        <authorList>
            <person name="Faddeeva A."/>
            <person name="Derks M.F."/>
            <person name="Anvar Y."/>
            <person name="Smit S."/>
            <person name="Van Straalen N."/>
            <person name="Roelofs D."/>
        </authorList>
    </citation>
    <scope>NUCLEOTIDE SEQUENCE [LARGE SCALE GENOMIC DNA]</scope>
    <source>
        <strain evidence="11 12">VU population</strain>
        <tissue evidence="11">Whole body</tissue>
    </source>
</reference>
<feature type="signal peptide" evidence="9">
    <location>
        <begin position="1"/>
        <end position="24"/>
    </location>
</feature>
<keyword evidence="12" id="KW-1185">Reference proteome</keyword>
<evidence type="ECO:0000313" key="11">
    <source>
        <dbReference type="EMBL" id="OXA38022.1"/>
    </source>
</evidence>
<dbReference type="InterPro" id="IPR000866">
    <property type="entry name" value="AhpC/TSA"/>
</dbReference>
<keyword evidence="3" id="KW-0575">Peroxidase</keyword>
<evidence type="ECO:0000256" key="2">
    <source>
        <dbReference type="ARBA" id="ARBA00013017"/>
    </source>
</evidence>
<evidence type="ECO:0000256" key="4">
    <source>
        <dbReference type="ARBA" id="ARBA00022862"/>
    </source>
</evidence>
<comment type="caution">
    <text evidence="11">The sequence shown here is derived from an EMBL/GenBank/DDBJ whole genome shotgun (WGS) entry which is preliminary data.</text>
</comment>
<dbReference type="EMBL" id="LNIX01000049">
    <property type="protein sequence ID" value="OXA38022.1"/>
    <property type="molecule type" value="Genomic_DNA"/>
</dbReference>
<keyword evidence="5" id="KW-0560">Oxidoreductase</keyword>
<dbReference type="STRING" id="158441.A0A226CXG7"/>
<evidence type="ECO:0000256" key="7">
    <source>
        <dbReference type="ARBA" id="ARBA00023284"/>
    </source>
</evidence>
<dbReference type="Gene3D" id="3.40.30.10">
    <property type="entry name" value="Glutaredoxin"/>
    <property type="match status" value="1"/>
</dbReference>